<feature type="binding site" evidence="5">
    <location>
        <position position="153"/>
    </location>
    <ligand>
        <name>Zn(2+)</name>
        <dbReference type="ChEBI" id="CHEBI:29105"/>
        <note>structural</note>
    </ligand>
</feature>
<gene>
    <name evidence="5" type="primary">adk</name>
    <name evidence="9" type="ORF">A3I40_02995</name>
</gene>
<comment type="caution">
    <text evidence="9">The sequence shown here is derived from an EMBL/GenBank/DDBJ whole genome shotgun (WGS) entry which is preliminary data.</text>
</comment>
<feature type="domain" description="Adenylate kinase active site lid" evidence="8">
    <location>
        <begin position="127"/>
        <end position="162"/>
    </location>
</feature>
<keyword evidence="5" id="KW-0963">Cytoplasm</keyword>
<dbReference type="NCBIfam" id="TIGR01351">
    <property type="entry name" value="adk"/>
    <property type="match status" value="1"/>
</dbReference>
<keyword evidence="2 5" id="KW-0545">Nucleotide biosynthesis</keyword>
<feature type="binding site" evidence="5">
    <location>
        <position position="133"/>
    </location>
    <ligand>
        <name>Zn(2+)</name>
        <dbReference type="ChEBI" id="CHEBI:29105"/>
        <note>structural</note>
    </ligand>
</feature>
<comment type="catalytic activity">
    <reaction evidence="5 7">
        <text>AMP + ATP = 2 ADP</text>
        <dbReference type="Rhea" id="RHEA:12973"/>
        <dbReference type="ChEBI" id="CHEBI:30616"/>
        <dbReference type="ChEBI" id="CHEBI:456215"/>
        <dbReference type="ChEBI" id="CHEBI:456216"/>
        <dbReference type="EC" id="2.7.4.3"/>
    </reaction>
</comment>
<feature type="binding site" evidence="5">
    <location>
        <position position="130"/>
    </location>
    <ligand>
        <name>Zn(2+)</name>
        <dbReference type="ChEBI" id="CHEBI:29105"/>
        <note>structural</note>
    </ligand>
</feature>
<feature type="binding site" evidence="5">
    <location>
        <position position="97"/>
    </location>
    <ligand>
        <name>AMP</name>
        <dbReference type="ChEBI" id="CHEBI:456215"/>
    </ligand>
</feature>
<dbReference type="EC" id="2.7.4.3" evidence="5 7"/>
<dbReference type="GO" id="GO:0044209">
    <property type="term" value="P:AMP salvage"/>
    <property type="evidence" value="ECO:0007669"/>
    <property type="project" value="UniProtKB-UniRule"/>
</dbReference>
<feature type="binding site" evidence="5">
    <location>
        <position position="127"/>
    </location>
    <ligand>
        <name>ATP</name>
        <dbReference type="ChEBI" id="CHEBI:30616"/>
    </ligand>
</feature>
<keyword evidence="4 5" id="KW-0418">Kinase</keyword>
<comment type="function">
    <text evidence="5">Catalyzes the reversible transfer of the terminal phosphate group between ATP and AMP. Plays an important role in cellular energy homeostasis and in adenine nucleotide metabolism.</text>
</comment>
<dbReference type="GO" id="GO:0008270">
    <property type="term" value="F:zinc ion binding"/>
    <property type="evidence" value="ECO:0007669"/>
    <property type="project" value="UniProtKB-UniRule"/>
</dbReference>
<organism evidence="9 10">
    <name type="scientific">Candidatus Uhrbacteria bacterium RIFCSPLOWO2_02_FULL_48_12</name>
    <dbReference type="NCBI Taxonomy" id="1802407"/>
    <lineage>
        <taxon>Bacteria</taxon>
        <taxon>Candidatus Uhriibacteriota</taxon>
    </lineage>
</organism>
<feature type="binding site" evidence="5">
    <location>
        <position position="41"/>
    </location>
    <ligand>
        <name>AMP</name>
        <dbReference type="ChEBI" id="CHEBI:456215"/>
    </ligand>
</feature>
<dbReference type="Pfam" id="PF05191">
    <property type="entry name" value="ADK_lid"/>
    <property type="match status" value="1"/>
</dbReference>
<evidence type="ECO:0000259" key="8">
    <source>
        <dbReference type="Pfam" id="PF05191"/>
    </source>
</evidence>
<dbReference type="InterPro" id="IPR036193">
    <property type="entry name" value="ADK_active_lid_dom_sf"/>
</dbReference>
<evidence type="ECO:0000256" key="4">
    <source>
        <dbReference type="ARBA" id="ARBA00022777"/>
    </source>
</evidence>
<evidence type="ECO:0000256" key="7">
    <source>
        <dbReference type="RuleBase" id="RU003331"/>
    </source>
</evidence>
<comment type="subunit">
    <text evidence="5 7">Monomer.</text>
</comment>
<keyword evidence="3 5" id="KW-0547">Nucleotide-binding</keyword>
<feature type="binding site" evidence="5">
    <location>
        <position position="171"/>
    </location>
    <ligand>
        <name>AMP</name>
        <dbReference type="ChEBI" id="CHEBI:456215"/>
    </ligand>
</feature>
<protein>
    <recommendedName>
        <fullName evidence="5 7">Adenylate kinase</fullName>
        <shortName evidence="5">AK</shortName>
        <ecNumber evidence="5 7">2.7.4.3</ecNumber>
    </recommendedName>
    <alternativeName>
        <fullName evidence="5">ATP-AMP transphosphorylase</fullName>
    </alternativeName>
    <alternativeName>
        <fullName evidence="5">ATP:AMP phosphotransferase</fullName>
    </alternativeName>
    <alternativeName>
        <fullName evidence="5">Adenylate monophosphate kinase</fullName>
    </alternativeName>
</protein>
<dbReference type="Gene3D" id="3.40.50.300">
    <property type="entry name" value="P-loop containing nucleotide triphosphate hydrolases"/>
    <property type="match status" value="1"/>
</dbReference>
<dbReference type="PRINTS" id="PR00094">
    <property type="entry name" value="ADENYLTKNASE"/>
</dbReference>
<dbReference type="InterPro" id="IPR033690">
    <property type="entry name" value="Adenylat_kinase_CS"/>
</dbReference>
<name>A0A1F7V9P7_9BACT</name>
<dbReference type="AlphaFoldDB" id="A0A1F7V9P7"/>
<feature type="binding site" evidence="5">
    <location>
        <begin position="136"/>
        <end position="137"/>
    </location>
    <ligand>
        <name>ATP</name>
        <dbReference type="ChEBI" id="CHEBI:30616"/>
    </ligand>
</feature>
<dbReference type="PANTHER" id="PTHR23359">
    <property type="entry name" value="NUCLEOTIDE KINASE"/>
    <property type="match status" value="1"/>
</dbReference>
<dbReference type="CDD" id="cd01428">
    <property type="entry name" value="ADK"/>
    <property type="match status" value="1"/>
</dbReference>
<feature type="binding site" evidence="5">
    <location>
        <position position="150"/>
    </location>
    <ligand>
        <name>Zn(2+)</name>
        <dbReference type="ChEBI" id="CHEBI:29105"/>
        <note>structural</note>
    </ligand>
</feature>
<dbReference type="EMBL" id="MGEP01000039">
    <property type="protein sequence ID" value="OGL87155.1"/>
    <property type="molecule type" value="Genomic_DNA"/>
</dbReference>
<feature type="binding site" evidence="5">
    <location>
        <begin position="15"/>
        <end position="20"/>
    </location>
    <ligand>
        <name>ATP</name>
        <dbReference type="ChEBI" id="CHEBI:30616"/>
    </ligand>
</feature>
<dbReference type="InterPro" id="IPR007862">
    <property type="entry name" value="Adenylate_kinase_lid-dom"/>
</dbReference>
<dbReference type="GO" id="GO:0004017">
    <property type="term" value="F:AMP kinase activity"/>
    <property type="evidence" value="ECO:0007669"/>
    <property type="project" value="UniProtKB-UniRule"/>
</dbReference>
<keyword evidence="1 5" id="KW-0808">Transferase</keyword>
<feature type="binding site" evidence="5">
    <location>
        <begin position="62"/>
        <end position="64"/>
    </location>
    <ligand>
        <name>AMP</name>
        <dbReference type="ChEBI" id="CHEBI:456215"/>
    </ligand>
</feature>
<evidence type="ECO:0000256" key="5">
    <source>
        <dbReference type="HAMAP-Rule" id="MF_00235"/>
    </source>
</evidence>
<comment type="domain">
    <text evidence="5">Consists of three domains, a large central CORE domain and two small peripheral domains, NMPbind and LID, which undergo movements during catalysis. The LID domain closes over the site of phosphoryl transfer upon ATP binding. Assembling and dissambling the active center during each catalytic cycle provides an effective means to prevent ATP hydrolysis. Some bacteria have evolved a zinc-coordinating structure that stabilizes the LID domain.</text>
</comment>
<evidence type="ECO:0000313" key="9">
    <source>
        <dbReference type="EMBL" id="OGL87155.1"/>
    </source>
</evidence>
<feature type="region of interest" description="NMP" evidence="5">
    <location>
        <begin position="35"/>
        <end position="64"/>
    </location>
</feature>
<dbReference type="SUPFAM" id="SSF57774">
    <property type="entry name" value="Microbial and mitochondrial ADK, insert 'zinc finger' domain"/>
    <property type="match status" value="1"/>
</dbReference>
<dbReference type="InterPro" id="IPR027417">
    <property type="entry name" value="P-loop_NTPase"/>
</dbReference>
<comment type="pathway">
    <text evidence="5">Purine metabolism; AMP biosynthesis via salvage pathway; AMP from ADP: step 1/1.</text>
</comment>
<comment type="similarity">
    <text evidence="5 6">Belongs to the adenylate kinase family.</text>
</comment>
<dbReference type="GO" id="GO:0005524">
    <property type="term" value="F:ATP binding"/>
    <property type="evidence" value="ECO:0007669"/>
    <property type="project" value="UniProtKB-UniRule"/>
</dbReference>
<feature type="binding site" evidence="5">
    <location>
        <position position="36"/>
    </location>
    <ligand>
        <name>AMP</name>
        <dbReference type="ChEBI" id="CHEBI:456215"/>
    </ligand>
</feature>
<comment type="subcellular location">
    <subcellularLocation>
        <location evidence="5 7">Cytoplasm</location>
    </subcellularLocation>
</comment>
<keyword evidence="5" id="KW-0862">Zinc</keyword>
<evidence type="ECO:0000256" key="6">
    <source>
        <dbReference type="RuleBase" id="RU003330"/>
    </source>
</evidence>
<feature type="binding site" evidence="5">
    <location>
        <begin position="90"/>
        <end position="93"/>
    </location>
    <ligand>
        <name>AMP</name>
        <dbReference type="ChEBI" id="CHEBI:456215"/>
    </ligand>
</feature>
<dbReference type="Pfam" id="PF00406">
    <property type="entry name" value="ADK"/>
    <property type="match status" value="1"/>
</dbReference>
<dbReference type="SUPFAM" id="SSF52540">
    <property type="entry name" value="P-loop containing nucleoside triphosphate hydrolases"/>
    <property type="match status" value="1"/>
</dbReference>
<dbReference type="PROSITE" id="PS00113">
    <property type="entry name" value="ADENYLATE_KINASE"/>
    <property type="match status" value="1"/>
</dbReference>
<feature type="binding site" evidence="5">
    <location>
        <position position="160"/>
    </location>
    <ligand>
        <name>AMP</name>
        <dbReference type="ChEBI" id="CHEBI:456215"/>
    </ligand>
</feature>
<feature type="binding site" evidence="5">
    <location>
        <position position="199"/>
    </location>
    <ligand>
        <name>ATP</name>
        <dbReference type="ChEBI" id="CHEBI:30616"/>
    </ligand>
</feature>
<keyword evidence="5" id="KW-0479">Metal-binding</keyword>
<dbReference type="InterPro" id="IPR006259">
    <property type="entry name" value="Adenyl_kin_sub"/>
</dbReference>
<proteinExistence type="inferred from homology"/>
<reference evidence="9 10" key="1">
    <citation type="journal article" date="2016" name="Nat. Commun.">
        <title>Thousands of microbial genomes shed light on interconnected biogeochemical processes in an aquifer system.</title>
        <authorList>
            <person name="Anantharaman K."/>
            <person name="Brown C.T."/>
            <person name="Hug L.A."/>
            <person name="Sharon I."/>
            <person name="Castelle C.J."/>
            <person name="Probst A.J."/>
            <person name="Thomas B.C."/>
            <person name="Singh A."/>
            <person name="Wilkins M.J."/>
            <person name="Karaoz U."/>
            <person name="Brodie E.L."/>
            <person name="Williams K.H."/>
            <person name="Hubbard S.S."/>
            <person name="Banfield J.F."/>
        </authorList>
    </citation>
    <scope>NUCLEOTIDE SEQUENCE [LARGE SCALE GENOMIC DNA]</scope>
</reference>
<feature type="region of interest" description="LID" evidence="5">
    <location>
        <begin position="126"/>
        <end position="163"/>
    </location>
</feature>
<dbReference type="HAMAP" id="MF_00235">
    <property type="entry name" value="Adenylate_kinase_Adk"/>
    <property type="match status" value="1"/>
</dbReference>
<keyword evidence="5 7" id="KW-0067">ATP-binding</keyword>
<dbReference type="GO" id="GO:0005737">
    <property type="term" value="C:cytoplasm"/>
    <property type="evidence" value="ECO:0007669"/>
    <property type="project" value="UniProtKB-SubCell"/>
</dbReference>
<dbReference type="InterPro" id="IPR000850">
    <property type="entry name" value="Adenylat/UMP-CMP_kin"/>
</dbReference>
<evidence type="ECO:0000256" key="2">
    <source>
        <dbReference type="ARBA" id="ARBA00022727"/>
    </source>
</evidence>
<dbReference type="UniPathway" id="UPA00588">
    <property type="reaction ID" value="UER00649"/>
</dbReference>
<dbReference type="Proteomes" id="UP000178723">
    <property type="component" value="Unassembled WGS sequence"/>
</dbReference>
<sequence length="214" mass="23604">MSFTPKRFIFLGPQGSGKGTQAKMLADFLNIAHISTGEIFRAAVDQDTILGKRIAAGLASGKLILDDDTNTLVADRLSAVDVQNGFVLDGYPRTLNQATFLEKTSAPQKTILLELSDAEAIKRLMGRMNCSKCGTVFHEFYKRPKTDEACDSCGGDLVKRRDDTEESIAERLRLYHQETEPIIAFYENSGRLVRVDGRPGIAEVHVAVKRALNL</sequence>
<evidence type="ECO:0000313" key="10">
    <source>
        <dbReference type="Proteomes" id="UP000178723"/>
    </source>
</evidence>
<evidence type="ECO:0000256" key="1">
    <source>
        <dbReference type="ARBA" id="ARBA00022679"/>
    </source>
</evidence>
<accession>A0A1F7V9P7</accession>
<dbReference type="STRING" id="1802407.A3I40_02995"/>
<evidence type="ECO:0000256" key="3">
    <source>
        <dbReference type="ARBA" id="ARBA00022741"/>
    </source>
</evidence>